<keyword evidence="1" id="KW-0472">Membrane</keyword>
<organism evidence="2 3">
    <name type="scientific">Candidatus Faecalibacterium faecipullorum</name>
    <dbReference type="NCBI Taxonomy" id="2838578"/>
    <lineage>
        <taxon>Bacteria</taxon>
        <taxon>Bacillati</taxon>
        <taxon>Bacillota</taxon>
        <taxon>Clostridia</taxon>
        <taxon>Eubacteriales</taxon>
        <taxon>Oscillospiraceae</taxon>
        <taxon>Faecalibacterium</taxon>
    </lineage>
</organism>
<evidence type="ECO:0000313" key="2">
    <source>
        <dbReference type="EMBL" id="HJB58826.1"/>
    </source>
</evidence>
<dbReference type="EMBL" id="DWXX01000073">
    <property type="protein sequence ID" value="HJB58826.1"/>
    <property type="molecule type" value="Genomic_DNA"/>
</dbReference>
<protein>
    <submittedName>
        <fullName evidence="2">Uncharacterized protein</fullName>
    </submittedName>
</protein>
<reference evidence="2" key="1">
    <citation type="journal article" date="2021" name="PeerJ">
        <title>Extensive microbial diversity within the chicken gut microbiome revealed by metagenomics and culture.</title>
        <authorList>
            <person name="Gilroy R."/>
            <person name="Ravi A."/>
            <person name="Getino M."/>
            <person name="Pursley I."/>
            <person name="Horton D.L."/>
            <person name="Alikhan N.F."/>
            <person name="Baker D."/>
            <person name="Gharbi K."/>
            <person name="Hall N."/>
            <person name="Watson M."/>
            <person name="Adriaenssens E.M."/>
            <person name="Foster-Nyarko E."/>
            <person name="Jarju S."/>
            <person name="Secka A."/>
            <person name="Antonio M."/>
            <person name="Oren A."/>
            <person name="Chaudhuri R.R."/>
            <person name="La Ragione R."/>
            <person name="Hildebrand F."/>
            <person name="Pallen M.J."/>
        </authorList>
    </citation>
    <scope>NUCLEOTIDE SEQUENCE</scope>
    <source>
        <strain evidence="2">ChiHjej9B8-13557</strain>
    </source>
</reference>
<keyword evidence="1" id="KW-1133">Transmembrane helix</keyword>
<dbReference type="AlphaFoldDB" id="A0A9D2MEY6"/>
<comment type="caution">
    <text evidence="2">The sequence shown here is derived from an EMBL/GenBank/DDBJ whole genome shotgun (WGS) entry which is preliminary data.</text>
</comment>
<feature type="transmembrane region" description="Helical" evidence="1">
    <location>
        <begin position="50"/>
        <end position="67"/>
    </location>
</feature>
<proteinExistence type="predicted"/>
<keyword evidence="1" id="KW-0812">Transmembrane</keyword>
<gene>
    <name evidence="2" type="ORF">H9771_04065</name>
</gene>
<reference evidence="2" key="2">
    <citation type="submission" date="2021-04" db="EMBL/GenBank/DDBJ databases">
        <authorList>
            <person name="Gilroy R."/>
        </authorList>
    </citation>
    <scope>NUCLEOTIDE SEQUENCE</scope>
    <source>
        <strain evidence="2">ChiHjej9B8-13557</strain>
    </source>
</reference>
<name>A0A9D2MEY6_9FIRM</name>
<dbReference type="Proteomes" id="UP000824211">
    <property type="component" value="Unassembled WGS sequence"/>
</dbReference>
<evidence type="ECO:0000313" key="3">
    <source>
        <dbReference type="Proteomes" id="UP000824211"/>
    </source>
</evidence>
<accession>A0A9D2MEY6</accession>
<evidence type="ECO:0000256" key="1">
    <source>
        <dbReference type="SAM" id="Phobius"/>
    </source>
</evidence>
<sequence>MPALPVFLHALRRGCFALGAVSLALPPVWWSAEGLLAAFWGRGPAFGPEALLLAAAACLLNAAAWLLPDAADGKTKALLPDEWRGELCSSIVSNQS</sequence>